<dbReference type="Proteomes" id="UP000245119">
    <property type="component" value="Linkage Group LG5"/>
</dbReference>
<feature type="compositionally biased region" description="Low complexity" evidence="1">
    <location>
        <begin position="54"/>
        <end position="64"/>
    </location>
</feature>
<organism evidence="2 3">
    <name type="scientific">Pomacea canaliculata</name>
    <name type="common">Golden apple snail</name>
    <dbReference type="NCBI Taxonomy" id="400727"/>
    <lineage>
        <taxon>Eukaryota</taxon>
        <taxon>Metazoa</taxon>
        <taxon>Spiralia</taxon>
        <taxon>Lophotrochozoa</taxon>
        <taxon>Mollusca</taxon>
        <taxon>Gastropoda</taxon>
        <taxon>Caenogastropoda</taxon>
        <taxon>Architaenioglossa</taxon>
        <taxon>Ampullarioidea</taxon>
        <taxon>Ampullariidae</taxon>
        <taxon>Pomacea</taxon>
    </lineage>
</organism>
<feature type="region of interest" description="Disordered" evidence="1">
    <location>
        <begin position="1"/>
        <end position="21"/>
    </location>
</feature>
<feature type="compositionally biased region" description="Basic residues" evidence="1">
    <location>
        <begin position="88"/>
        <end position="98"/>
    </location>
</feature>
<proteinExistence type="predicted"/>
<reference evidence="2 3" key="1">
    <citation type="submission" date="2018-04" db="EMBL/GenBank/DDBJ databases">
        <title>The genome of golden apple snail Pomacea canaliculata provides insight into stress tolerance and invasive adaptation.</title>
        <authorList>
            <person name="Liu C."/>
            <person name="Liu B."/>
            <person name="Ren Y."/>
            <person name="Zhang Y."/>
            <person name="Wang H."/>
            <person name="Li S."/>
            <person name="Jiang F."/>
            <person name="Yin L."/>
            <person name="Zhang G."/>
            <person name="Qian W."/>
            <person name="Fan W."/>
        </authorList>
    </citation>
    <scope>NUCLEOTIDE SEQUENCE [LARGE SCALE GENOMIC DNA]</scope>
    <source>
        <strain evidence="2">SZHN2017</strain>
        <tissue evidence="2">Muscle</tissue>
    </source>
</reference>
<evidence type="ECO:0000313" key="3">
    <source>
        <dbReference type="Proteomes" id="UP000245119"/>
    </source>
</evidence>
<sequence>MPHSFSPNSANSSAQVQSSKLTTTHAIQAQVLSRSQAKVPAIKFSHTFSKSRAKSSAQASRQRSFIAKFSPKLQRQVQAKDSASSAKFQHKLPLHKFASHAQLRQPTVPRPSSSTPQASKIQPSQVSQPHTRRKLQPNLREPVQPTVSPRLQPAQRSSQAPKTDQPSSAQASRQTFRPTVQAIVQPNDLKSPHIFEPSQPSSANVAADSSSPSHGQQFSQRLAN</sequence>
<evidence type="ECO:0000313" key="2">
    <source>
        <dbReference type="EMBL" id="PVD29981.1"/>
    </source>
</evidence>
<dbReference type="EMBL" id="PZQS01000005">
    <property type="protein sequence ID" value="PVD29981.1"/>
    <property type="molecule type" value="Genomic_DNA"/>
</dbReference>
<keyword evidence="3" id="KW-1185">Reference proteome</keyword>
<accession>A0A2T7P9A2</accession>
<name>A0A2T7P9A2_POMCA</name>
<feature type="compositionally biased region" description="Low complexity" evidence="1">
    <location>
        <begin position="1"/>
        <end position="19"/>
    </location>
</feature>
<feature type="compositionally biased region" description="Polar residues" evidence="1">
    <location>
        <begin position="145"/>
        <end position="184"/>
    </location>
</feature>
<protein>
    <submittedName>
        <fullName evidence="2">Uncharacterized protein</fullName>
    </submittedName>
</protein>
<evidence type="ECO:0000256" key="1">
    <source>
        <dbReference type="SAM" id="MobiDB-lite"/>
    </source>
</evidence>
<dbReference type="AlphaFoldDB" id="A0A2T7P9A2"/>
<feature type="compositionally biased region" description="Polar residues" evidence="1">
    <location>
        <begin position="73"/>
        <end position="87"/>
    </location>
</feature>
<comment type="caution">
    <text evidence="2">The sequence shown here is derived from an EMBL/GenBank/DDBJ whole genome shotgun (WGS) entry which is preliminary data.</text>
</comment>
<feature type="region of interest" description="Disordered" evidence="1">
    <location>
        <begin position="48"/>
        <end position="224"/>
    </location>
</feature>
<gene>
    <name evidence="2" type="ORF">C0Q70_09242</name>
</gene>
<feature type="compositionally biased region" description="Polar residues" evidence="1">
    <location>
        <begin position="198"/>
        <end position="224"/>
    </location>
</feature>
<feature type="compositionally biased region" description="Polar residues" evidence="1">
    <location>
        <begin position="102"/>
        <end position="129"/>
    </location>
</feature>